<evidence type="ECO:0000256" key="3">
    <source>
        <dbReference type="ARBA" id="ARBA00022839"/>
    </source>
</evidence>
<feature type="region of interest" description="Disordered" evidence="4">
    <location>
        <begin position="1"/>
        <end position="24"/>
    </location>
</feature>
<proteinExistence type="predicted"/>
<feature type="domain" description="Exonuclease" evidence="5">
    <location>
        <begin position="2"/>
        <end position="183"/>
    </location>
</feature>
<dbReference type="SUPFAM" id="SSF53098">
    <property type="entry name" value="Ribonuclease H-like"/>
    <property type="match status" value="1"/>
</dbReference>
<evidence type="ECO:0000313" key="6">
    <source>
        <dbReference type="EMBL" id="KKM67592.1"/>
    </source>
</evidence>
<evidence type="ECO:0000256" key="2">
    <source>
        <dbReference type="ARBA" id="ARBA00022801"/>
    </source>
</evidence>
<evidence type="ECO:0000256" key="1">
    <source>
        <dbReference type="ARBA" id="ARBA00022722"/>
    </source>
</evidence>
<dbReference type="InterPro" id="IPR036397">
    <property type="entry name" value="RNaseH_sf"/>
</dbReference>
<dbReference type="PANTHER" id="PTHR30231">
    <property type="entry name" value="DNA POLYMERASE III SUBUNIT EPSILON"/>
    <property type="match status" value="1"/>
</dbReference>
<dbReference type="AlphaFoldDB" id="A0A0F9MEJ6"/>
<dbReference type="GO" id="GO:0008408">
    <property type="term" value="F:3'-5' exonuclease activity"/>
    <property type="evidence" value="ECO:0007669"/>
    <property type="project" value="TreeGrafter"/>
</dbReference>
<organism evidence="6">
    <name type="scientific">marine sediment metagenome</name>
    <dbReference type="NCBI Taxonomy" id="412755"/>
    <lineage>
        <taxon>unclassified sequences</taxon>
        <taxon>metagenomes</taxon>
        <taxon>ecological metagenomes</taxon>
    </lineage>
</organism>
<keyword evidence="2" id="KW-0378">Hydrolase</keyword>
<dbReference type="CDD" id="cd06127">
    <property type="entry name" value="DEDDh"/>
    <property type="match status" value="1"/>
</dbReference>
<keyword evidence="3" id="KW-0269">Exonuclease</keyword>
<comment type="caution">
    <text evidence="6">The sequence shown here is derived from an EMBL/GenBank/DDBJ whole genome shotgun (WGS) entry which is preliminary data.</text>
</comment>
<sequence>MATLFFDTETSDKTRRGEGPGPRQPHIVQLAAVLVDEGTEGSMCALVRPDGWRVSPGAERVHGISTEQATAEGVPIREAIGLFHEMASRADTLVAHNIEFDRLVVLSEYKRLGMEHPFKGKREFCTMKAATDIVRLPGRYGYKWPTLQEAYRHFTGGEFDGAHDALADVRACRVIYEAIREPG</sequence>
<keyword evidence="1" id="KW-0540">Nuclease</keyword>
<gene>
    <name evidence="6" type="ORF">LCGC14_1469620</name>
</gene>
<dbReference type="Gene3D" id="3.30.420.10">
    <property type="entry name" value="Ribonuclease H-like superfamily/Ribonuclease H"/>
    <property type="match status" value="1"/>
</dbReference>
<accession>A0A0F9MEJ6</accession>
<reference evidence="6" key="1">
    <citation type="journal article" date="2015" name="Nature">
        <title>Complex archaea that bridge the gap between prokaryotes and eukaryotes.</title>
        <authorList>
            <person name="Spang A."/>
            <person name="Saw J.H."/>
            <person name="Jorgensen S.L."/>
            <person name="Zaremba-Niedzwiedzka K."/>
            <person name="Martijn J."/>
            <person name="Lind A.E."/>
            <person name="van Eijk R."/>
            <person name="Schleper C."/>
            <person name="Guy L."/>
            <person name="Ettema T.J."/>
        </authorList>
    </citation>
    <scope>NUCLEOTIDE SEQUENCE</scope>
</reference>
<dbReference type="InterPro" id="IPR013520">
    <property type="entry name" value="Ribonucl_H"/>
</dbReference>
<protein>
    <recommendedName>
        <fullName evidence="5">Exonuclease domain-containing protein</fullName>
    </recommendedName>
</protein>
<dbReference type="SMART" id="SM00479">
    <property type="entry name" value="EXOIII"/>
    <property type="match status" value="1"/>
</dbReference>
<evidence type="ECO:0000256" key="4">
    <source>
        <dbReference type="SAM" id="MobiDB-lite"/>
    </source>
</evidence>
<dbReference type="EMBL" id="LAZR01010322">
    <property type="protein sequence ID" value="KKM67592.1"/>
    <property type="molecule type" value="Genomic_DNA"/>
</dbReference>
<name>A0A0F9MEJ6_9ZZZZ</name>
<dbReference type="PANTHER" id="PTHR30231:SF4">
    <property type="entry name" value="PROTEIN NEN2"/>
    <property type="match status" value="1"/>
</dbReference>
<dbReference type="InterPro" id="IPR012337">
    <property type="entry name" value="RNaseH-like_sf"/>
</dbReference>
<dbReference type="GO" id="GO:0003676">
    <property type="term" value="F:nucleic acid binding"/>
    <property type="evidence" value="ECO:0007669"/>
    <property type="project" value="InterPro"/>
</dbReference>
<evidence type="ECO:0000259" key="5">
    <source>
        <dbReference type="SMART" id="SM00479"/>
    </source>
</evidence>
<dbReference type="Pfam" id="PF00929">
    <property type="entry name" value="RNase_T"/>
    <property type="match status" value="1"/>
</dbReference>